<feature type="region of interest" description="Disordered" evidence="1">
    <location>
        <begin position="1"/>
        <end position="39"/>
    </location>
</feature>
<evidence type="ECO:0000313" key="3">
    <source>
        <dbReference type="Proteomes" id="UP000013827"/>
    </source>
</evidence>
<feature type="compositionally biased region" description="Basic and acidic residues" evidence="1">
    <location>
        <begin position="93"/>
        <end position="114"/>
    </location>
</feature>
<dbReference type="Proteomes" id="UP000013827">
    <property type="component" value="Unassembled WGS sequence"/>
</dbReference>
<accession>A0A0D3ISV5</accession>
<dbReference type="GeneID" id="17260542"/>
<name>A0A0D3ISV5_EMIH1</name>
<dbReference type="PaxDb" id="2903-EOD14340"/>
<dbReference type="HOGENOM" id="CLU_069981_0_0_1"/>
<evidence type="ECO:0000256" key="1">
    <source>
        <dbReference type="SAM" id="MobiDB-lite"/>
    </source>
</evidence>
<keyword evidence="3" id="KW-1185">Reference proteome</keyword>
<feature type="region of interest" description="Disordered" evidence="1">
    <location>
        <begin position="79"/>
        <end position="141"/>
    </location>
</feature>
<dbReference type="EnsemblProtists" id="EOD14340">
    <property type="protein sequence ID" value="EOD14340"/>
    <property type="gene ID" value="EMIHUDRAFT_211741"/>
</dbReference>
<reference evidence="3" key="1">
    <citation type="journal article" date="2013" name="Nature">
        <title>Pan genome of the phytoplankton Emiliania underpins its global distribution.</title>
        <authorList>
            <person name="Read B.A."/>
            <person name="Kegel J."/>
            <person name="Klute M.J."/>
            <person name="Kuo A."/>
            <person name="Lefebvre S.C."/>
            <person name="Maumus F."/>
            <person name="Mayer C."/>
            <person name="Miller J."/>
            <person name="Monier A."/>
            <person name="Salamov A."/>
            <person name="Young J."/>
            <person name="Aguilar M."/>
            <person name="Claverie J.M."/>
            <person name="Frickenhaus S."/>
            <person name="Gonzalez K."/>
            <person name="Herman E.K."/>
            <person name="Lin Y.C."/>
            <person name="Napier J."/>
            <person name="Ogata H."/>
            <person name="Sarno A.F."/>
            <person name="Shmutz J."/>
            <person name="Schroeder D."/>
            <person name="de Vargas C."/>
            <person name="Verret F."/>
            <person name="von Dassow P."/>
            <person name="Valentin K."/>
            <person name="Van de Peer Y."/>
            <person name="Wheeler G."/>
            <person name="Dacks J.B."/>
            <person name="Delwiche C.F."/>
            <person name="Dyhrman S.T."/>
            <person name="Glockner G."/>
            <person name="John U."/>
            <person name="Richards T."/>
            <person name="Worden A.Z."/>
            <person name="Zhang X."/>
            <person name="Grigoriev I.V."/>
            <person name="Allen A.E."/>
            <person name="Bidle K."/>
            <person name="Borodovsky M."/>
            <person name="Bowler C."/>
            <person name="Brownlee C."/>
            <person name="Cock J.M."/>
            <person name="Elias M."/>
            <person name="Gladyshev V.N."/>
            <person name="Groth M."/>
            <person name="Guda C."/>
            <person name="Hadaegh A."/>
            <person name="Iglesias-Rodriguez M.D."/>
            <person name="Jenkins J."/>
            <person name="Jones B.M."/>
            <person name="Lawson T."/>
            <person name="Leese F."/>
            <person name="Lindquist E."/>
            <person name="Lobanov A."/>
            <person name="Lomsadze A."/>
            <person name="Malik S.B."/>
            <person name="Marsh M.E."/>
            <person name="Mackinder L."/>
            <person name="Mock T."/>
            <person name="Mueller-Roeber B."/>
            <person name="Pagarete A."/>
            <person name="Parker M."/>
            <person name="Probert I."/>
            <person name="Quesneville H."/>
            <person name="Raines C."/>
            <person name="Rensing S.A."/>
            <person name="Riano-Pachon D.M."/>
            <person name="Richier S."/>
            <person name="Rokitta S."/>
            <person name="Shiraiwa Y."/>
            <person name="Soanes D.M."/>
            <person name="van der Giezen M."/>
            <person name="Wahlund T.M."/>
            <person name="Williams B."/>
            <person name="Wilson W."/>
            <person name="Wolfe G."/>
            <person name="Wurch L.L."/>
        </authorList>
    </citation>
    <scope>NUCLEOTIDE SEQUENCE</scope>
</reference>
<evidence type="ECO:0000313" key="2">
    <source>
        <dbReference type="EnsemblProtists" id="EOD14340"/>
    </source>
</evidence>
<proteinExistence type="predicted"/>
<organism evidence="2 3">
    <name type="scientific">Emiliania huxleyi (strain CCMP1516)</name>
    <dbReference type="NCBI Taxonomy" id="280463"/>
    <lineage>
        <taxon>Eukaryota</taxon>
        <taxon>Haptista</taxon>
        <taxon>Haptophyta</taxon>
        <taxon>Prymnesiophyceae</taxon>
        <taxon>Isochrysidales</taxon>
        <taxon>Noelaerhabdaceae</taxon>
        <taxon>Emiliania</taxon>
    </lineage>
</organism>
<reference evidence="2" key="2">
    <citation type="submission" date="2024-10" db="UniProtKB">
        <authorList>
            <consortium name="EnsemblProtists"/>
        </authorList>
    </citation>
    <scope>IDENTIFICATION</scope>
</reference>
<dbReference type="KEGG" id="ehx:EMIHUDRAFT_211741"/>
<feature type="compositionally biased region" description="Basic residues" evidence="1">
    <location>
        <begin position="115"/>
        <end position="126"/>
    </location>
</feature>
<protein>
    <submittedName>
        <fullName evidence="2">Uncharacterized protein</fullName>
    </submittedName>
</protein>
<dbReference type="RefSeq" id="XP_005766769.1">
    <property type="nucleotide sequence ID" value="XM_005766712.1"/>
</dbReference>
<feature type="region of interest" description="Disordered" evidence="1">
    <location>
        <begin position="257"/>
        <end position="301"/>
    </location>
</feature>
<sequence length="301" mass="31533">MVRVAMTGTAAAEPAADGAGAQAPATVGPPGTRRGRPWNRCDRAHMEDCLIAARLAGVSQLRYECPGYGTATFELKSEKAAGDREPVQAAERSIVERTASRKQEPTEEQKDARAAARRAKKARQKANKAERKAAAAAASEAERADYPHAQLRENVEFVMEGLEAAAQAARNPSGSNIQVAYSLPPEGGSGFGDLVYATVPLGSVATKVARDWLANELYEPSRSGKIDAACRDRKIADLITAAGASAPADAVFGGRFATGEAPRPTTPASEADEGDGVGGDGGTGIEHFDLFEPDPTPMEDL</sequence>
<dbReference type="AlphaFoldDB" id="A0A0D3ISV5"/>
<feature type="compositionally biased region" description="Low complexity" evidence="1">
    <location>
        <begin position="1"/>
        <end position="26"/>
    </location>
</feature>